<organism evidence="8">
    <name type="scientific">Micrurus surinamensis</name>
    <name type="common">Surinam coral snake</name>
    <dbReference type="NCBI Taxonomy" id="129470"/>
    <lineage>
        <taxon>Eukaryota</taxon>
        <taxon>Metazoa</taxon>
        <taxon>Chordata</taxon>
        <taxon>Craniata</taxon>
        <taxon>Vertebrata</taxon>
        <taxon>Euteleostomi</taxon>
        <taxon>Lepidosauria</taxon>
        <taxon>Squamata</taxon>
        <taxon>Bifurcata</taxon>
        <taxon>Unidentata</taxon>
        <taxon>Episquamata</taxon>
        <taxon>Toxicofera</taxon>
        <taxon>Serpentes</taxon>
        <taxon>Colubroidea</taxon>
        <taxon>Elapidae</taxon>
        <taxon>Elapinae</taxon>
        <taxon>Micrurus</taxon>
    </lineage>
</organism>
<accession>A0A2D4PD89</accession>
<dbReference type="GO" id="GO:0016787">
    <property type="term" value="F:hydrolase activity"/>
    <property type="evidence" value="ECO:0007669"/>
    <property type="project" value="UniProtKB-KW"/>
</dbReference>
<dbReference type="GO" id="GO:0004519">
    <property type="term" value="F:endonuclease activity"/>
    <property type="evidence" value="ECO:0007669"/>
    <property type="project" value="UniProtKB-KW"/>
</dbReference>
<keyword evidence="2" id="KW-0548">Nucleotidyltransferase</keyword>
<evidence type="ECO:0000256" key="2">
    <source>
        <dbReference type="ARBA" id="ARBA00022695"/>
    </source>
</evidence>
<keyword evidence="6" id="KW-0695">RNA-directed DNA polymerase</keyword>
<keyword evidence="1" id="KW-0808">Transferase</keyword>
<evidence type="ECO:0000256" key="3">
    <source>
        <dbReference type="ARBA" id="ARBA00022722"/>
    </source>
</evidence>
<sequence>MIGDMSMSIRFLQADVCSTASSEASKYRIVICDSGGHQWQWELFFYNGMKKVGAYTSKKLSPTERNWAVWEKDAYTVHWPLLTWRQFLEGSQHPFKVWMDHKNLEALQSP</sequence>
<dbReference type="Pfam" id="PF17917">
    <property type="entry name" value="RT_RNaseH"/>
    <property type="match status" value="1"/>
</dbReference>
<protein>
    <recommendedName>
        <fullName evidence="7">Reverse transcriptase RNase H-like domain-containing protein</fullName>
    </recommendedName>
</protein>
<dbReference type="InterPro" id="IPR041373">
    <property type="entry name" value="RT_RNaseH"/>
</dbReference>
<dbReference type="AlphaFoldDB" id="A0A2D4PD89"/>
<evidence type="ECO:0000256" key="4">
    <source>
        <dbReference type="ARBA" id="ARBA00022759"/>
    </source>
</evidence>
<proteinExistence type="predicted"/>
<dbReference type="InterPro" id="IPR043502">
    <property type="entry name" value="DNA/RNA_pol_sf"/>
</dbReference>
<evidence type="ECO:0000256" key="5">
    <source>
        <dbReference type="ARBA" id="ARBA00022801"/>
    </source>
</evidence>
<feature type="domain" description="Reverse transcriptase RNase H-like" evidence="7">
    <location>
        <begin position="28"/>
        <end position="109"/>
    </location>
</feature>
<dbReference type="SUPFAM" id="SSF56672">
    <property type="entry name" value="DNA/RNA polymerases"/>
    <property type="match status" value="1"/>
</dbReference>
<evidence type="ECO:0000256" key="6">
    <source>
        <dbReference type="ARBA" id="ARBA00022918"/>
    </source>
</evidence>
<dbReference type="GO" id="GO:0003964">
    <property type="term" value="F:RNA-directed DNA polymerase activity"/>
    <property type="evidence" value="ECO:0007669"/>
    <property type="project" value="UniProtKB-KW"/>
</dbReference>
<name>A0A2D4PD89_MICSU</name>
<reference evidence="8" key="1">
    <citation type="submission" date="2017-07" db="EMBL/GenBank/DDBJ databases">
        <authorList>
            <person name="Mikheyev A."/>
            <person name="Grau M."/>
        </authorList>
    </citation>
    <scope>NUCLEOTIDE SEQUENCE</scope>
    <source>
        <tissue evidence="8">Venom_gland</tissue>
    </source>
</reference>
<keyword evidence="3" id="KW-0540">Nuclease</keyword>
<reference evidence="8" key="2">
    <citation type="submission" date="2017-11" db="EMBL/GenBank/DDBJ databases">
        <title>Coralsnake Venomics: Analyses of Venom Gland Transcriptomes and Proteomes of Six Brazilian Taxa.</title>
        <authorList>
            <person name="Aird S.D."/>
            <person name="Jorge da Silva N."/>
            <person name="Qiu L."/>
            <person name="Villar-Briones A."/>
            <person name="Aparecida-Saddi V."/>
            <person name="Campos-Telles M.P."/>
            <person name="Grau M."/>
            <person name="Mikheyev A.S."/>
        </authorList>
    </citation>
    <scope>NUCLEOTIDE SEQUENCE</scope>
    <source>
        <tissue evidence="8">Venom_gland</tissue>
    </source>
</reference>
<dbReference type="EMBL" id="IACN01066218">
    <property type="protein sequence ID" value="LAB55073.1"/>
    <property type="molecule type" value="Transcribed_RNA"/>
</dbReference>
<evidence type="ECO:0000259" key="7">
    <source>
        <dbReference type="Pfam" id="PF17917"/>
    </source>
</evidence>
<keyword evidence="4" id="KW-0255">Endonuclease</keyword>
<evidence type="ECO:0000256" key="1">
    <source>
        <dbReference type="ARBA" id="ARBA00022679"/>
    </source>
</evidence>
<keyword evidence="5" id="KW-0378">Hydrolase</keyword>
<evidence type="ECO:0000313" key="8">
    <source>
        <dbReference type="EMBL" id="LAB55073.1"/>
    </source>
</evidence>